<evidence type="ECO:0000259" key="1">
    <source>
        <dbReference type="Pfam" id="PF05099"/>
    </source>
</evidence>
<dbReference type="EMBL" id="MAXA01000268">
    <property type="protein sequence ID" value="OHV20293.1"/>
    <property type="molecule type" value="Genomic_DNA"/>
</dbReference>
<dbReference type="SUPFAM" id="SSF55811">
    <property type="entry name" value="Nudix"/>
    <property type="match status" value="1"/>
</dbReference>
<dbReference type="Gene3D" id="1.10.3680.10">
    <property type="entry name" value="TerB-like"/>
    <property type="match status" value="1"/>
</dbReference>
<dbReference type="Gene3D" id="3.90.79.10">
    <property type="entry name" value="Nucleoside Triphosphate Pyrophosphohydrolase"/>
    <property type="match status" value="1"/>
</dbReference>
<evidence type="ECO:0000313" key="3">
    <source>
        <dbReference type="Proteomes" id="UP000179769"/>
    </source>
</evidence>
<dbReference type="AlphaFoldDB" id="A0A1S1PBI5"/>
<dbReference type="SUPFAM" id="SSF158682">
    <property type="entry name" value="TerB-like"/>
    <property type="match status" value="1"/>
</dbReference>
<name>A0A1S1PBI5_9ACTN</name>
<protein>
    <submittedName>
        <fullName evidence="2">NUDIX hydrolase</fullName>
    </submittedName>
</protein>
<keyword evidence="3" id="KW-1185">Reference proteome</keyword>
<organism evidence="2 3">
    <name type="scientific">Parafrankia soli</name>
    <dbReference type="NCBI Taxonomy" id="2599596"/>
    <lineage>
        <taxon>Bacteria</taxon>
        <taxon>Bacillati</taxon>
        <taxon>Actinomycetota</taxon>
        <taxon>Actinomycetes</taxon>
        <taxon>Frankiales</taxon>
        <taxon>Frankiaceae</taxon>
        <taxon>Parafrankia</taxon>
    </lineage>
</organism>
<proteinExistence type="predicted"/>
<sequence length="335" mass="35399">MSSPASIRLETRLLVRVGGSVLLARPPDDTWHVLPGGPVEPEEHTEQALARHVAGLGDLGSLGAAPARRPAGRLGGPSATRPPGWRFVGAAEHAEHAGGDLGSAAGLGQAHTLTILFAAEWPAGVPVPPGWQGYDLALVESGLLLTTRIRPLPVGAAVRRWAMDEWPVWRGIAPGAGEVGRLGRRLSVASLRAQLAARREELRGNAFRDAAVAMCALVTAADGRVDPAEREGLRAFVASDPVMSHFPPDELEALFDAHLRRLVTDPQAGRAAAFAEIAKVRNRPTEAAAVIHLGEVIGRVDGEFVASEQAVVLEAVQVLRLDPAEFGMHSARRIA</sequence>
<dbReference type="RefSeq" id="WP_071066888.1">
    <property type="nucleotide sequence ID" value="NZ_MAXA01000268.1"/>
</dbReference>
<dbReference type="InterPro" id="IPR007791">
    <property type="entry name" value="DjlA_N"/>
</dbReference>
<dbReference type="InterPro" id="IPR015797">
    <property type="entry name" value="NUDIX_hydrolase-like_dom_sf"/>
</dbReference>
<evidence type="ECO:0000313" key="2">
    <source>
        <dbReference type="EMBL" id="OHV20293.1"/>
    </source>
</evidence>
<dbReference type="Proteomes" id="UP000179769">
    <property type="component" value="Unassembled WGS sequence"/>
</dbReference>
<dbReference type="OrthoDB" id="3208522at2"/>
<reference evidence="3" key="1">
    <citation type="submission" date="2016-07" db="EMBL/GenBank/DDBJ databases">
        <title>Frankia sp. NRRL B-16219 Genome sequencing.</title>
        <authorList>
            <person name="Ghodhbane-Gtari F."/>
            <person name="Swanson E."/>
            <person name="Gueddou A."/>
            <person name="Louati M."/>
            <person name="Nouioui I."/>
            <person name="Hezbri K."/>
            <person name="Abebe-Akele F."/>
            <person name="Simpson S."/>
            <person name="Morris K."/>
            <person name="Thomas K."/>
            <person name="Gtari M."/>
            <person name="Tisa L.S."/>
        </authorList>
    </citation>
    <scope>NUCLEOTIDE SEQUENCE [LARGE SCALE GENOMIC DNA]</scope>
    <source>
        <strain evidence="3">NRRL B-16219</strain>
    </source>
</reference>
<dbReference type="Pfam" id="PF05099">
    <property type="entry name" value="TerB"/>
    <property type="match status" value="1"/>
</dbReference>
<feature type="domain" description="Co-chaperone DjlA N-terminal" evidence="1">
    <location>
        <begin position="209"/>
        <end position="326"/>
    </location>
</feature>
<gene>
    <name evidence="2" type="ORF">BBK14_08695</name>
</gene>
<keyword evidence="2" id="KW-0378">Hydrolase</keyword>
<comment type="caution">
    <text evidence="2">The sequence shown here is derived from an EMBL/GenBank/DDBJ whole genome shotgun (WGS) entry which is preliminary data.</text>
</comment>
<dbReference type="CDD" id="cd07176">
    <property type="entry name" value="terB"/>
    <property type="match status" value="1"/>
</dbReference>
<accession>A0A1S1PBI5</accession>
<dbReference type="GO" id="GO:0016787">
    <property type="term" value="F:hydrolase activity"/>
    <property type="evidence" value="ECO:0007669"/>
    <property type="project" value="UniProtKB-KW"/>
</dbReference>
<dbReference type="InterPro" id="IPR029024">
    <property type="entry name" value="TerB-like"/>
</dbReference>